<reference evidence="2" key="1">
    <citation type="submission" date="2022-10" db="EMBL/GenBank/DDBJ databases">
        <title>YIM 151497 complete genome.</title>
        <authorList>
            <person name="Chen X."/>
        </authorList>
    </citation>
    <scope>NUCLEOTIDE SEQUENCE</scope>
    <source>
        <strain evidence="2">YIM 151497</strain>
    </source>
</reference>
<gene>
    <name evidence="2" type="ORF">OF122_04140</name>
</gene>
<dbReference type="InterPro" id="IPR014710">
    <property type="entry name" value="RmlC-like_jellyroll"/>
</dbReference>
<evidence type="ECO:0000259" key="1">
    <source>
        <dbReference type="Pfam" id="PF12973"/>
    </source>
</evidence>
<keyword evidence="3" id="KW-1185">Reference proteome</keyword>
<proteinExistence type="predicted"/>
<protein>
    <submittedName>
        <fullName evidence="2">ChrR family anti-sigma-E factor</fullName>
    </submittedName>
</protein>
<dbReference type="Gene3D" id="1.10.10.1320">
    <property type="entry name" value="Anti-sigma factor, zinc-finger domain"/>
    <property type="match status" value="1"/>
</dbReference>
<dbReference type="Proteomes" id="UP001163882">
    <property type="component" value="Chromosome"/>
</dbReference>
<evidence type="ECO:0000313" key="3">
    <source>
        <dbReference type="Proteomes" id="UP001163882"/>
    </source>
</evidence>
<dbReference type="RefSeq" id="WP_264226563.1">
    <property type="nucleotide sequence ID" value="NZ_CP107716.1"/>
</dbReference>
<accession>A0ABY6ITD3</accession>
<dbReference type="SUPFAM" id="SSF51182">
    <property type="entry name" value="RmlC-like cupins"/>
    <property type="match status" value="1"/>
</dbReference>
<sequence length="219" mass="23284">MSIVHHLDEDILLDYAAGTLAEGFSLAVATHLAICPECRERYAMIEGAGGELLDSIEPAPDADAGWQALKARISNAPLPAAKPARRGTSGGSAPVLPEPLRSYVGSDVDAIRWKSMPGAAQFIIPTRDGRAVARLLRIPAGKPVPEHTHRGMEMTLVLSGAFADEDGKFARGDIEIADGSLTHQPVATNDADCICLAVTEAPLKFKSWVVRLFQPVLGI</sequence>
<dbReference type="Pfam" id="PF12973">
    <property type="entry name" value="Cupin_7"/>
    <property type="match status" value="1"/>
</dbReference>
<evidence type="ECO:0000313" key="2">
    <source>
        <dbReference type="EMBL" id="UYQ72965.1"/>
    </source>
</evidence>
<feature type="domain" description="ChrR-like cupin" evidence="1">
    <location>
        <begin position="107"/>
        <end position="198"/>
    </location>
</feature>
<dbReference type="InterPro" id="IPR041916">
    <property type="entry name" value="Anti_sigma_zinc_sf"/>
</dbReference>
<dbReference type="Gene3D" id="2.60.120.10">
    <property type="entry name" value="Jelly Rolls"/>
    <property type="match status" value="1"/>
</dbReference>
<dbReference type="NCBIfam" id="TIGR02451">
    <property type="entry name" value="anti_sig_ChrR"/>
    <property type="match status" value="1"/>
</dbReference>
<dbReference type="InterPro" id="IPR011051">
    <property type="entry name" value="RmlC_Cupin_sf"/>
</dbReference>
<dbReference type="CDD" id="cd20301">
    <property type="entry name" value="cupin_ChrR"/>
    <property type="match status" value="1"/>
</dbReference>
<name>A0ABY6ITD3_9HYPH</name>
<dbReference type="InterPro" id="IPR025979">
    <property type="entry name" value="ChrR-like_cupin_dom"/>
</dbReference>
<dbReference type="EMBL" id="CP107716">
    <property type="protein sequence ID" value="UYQ72965.1"/>
    <property type="molecule type" value="Genomic_DNA"/>
</dbReference>
<dbReference type="InterPro" id="IPR012807">
    <property type="entry name" value="Anti-sigma_ChrR"/>
</dbReference>
<organism evidence="2 3">
    <name type="scientific">Pelagibacterium flavum</name>
    <dbReference type="NCBI Taxonomy" id="2984530"/>
    <lineage>
        <taxon>Bacteria</taxon>
        <taxon>Pseudomonadati</taxon>
        <taxon>Pseudomonadota</taxon>
        <taxon>Alphaproteobacteria</taxon>
        <taxon>Hyphomicrobiales</taxon>
        <taxon>Devosiaceae</taxon>
        <taxon>Pelagibacterium</taxon>
    </lineage>
</organism>